<accession>A0A6G1JG06</accession>
<gene>
    <name evidence="2" type="ORF">K458DRAFT_128649</name>
</gene>
<feature type="region of interest" description="Disordered" evidence="1">
    <location>
        <begin position="1"/>
        <end position="68"/>
    </location>
</feature>
<feature type="compositionally biased region" description="Polar residues" evidence="1">
    <location>
        <begin position="118"/>
        <end position="128"/>
    </location>
</feature>
<feature type="compositionally biased region" description="Polar residues" evidence="1">
    <location>
        <begin position="136"/>
        <end position="146"/>
    </location>
</feature>
<dbReference type="Proteomes" id="UP000799291">
    <property type="component" value="Unassembled WGS sequence"/>
</dbReference>
<feature type="region of interest" description="Disordered" evidence="1">
    <location>
        <begin position="185"/>
        <end position="231"/>
    </location>
</feature>
<evidence type="ECO:0000256" key="1">
    <source>
        <dbReference type="SAM" id="MobiDB-lite"/>
    </source>
</evidence>
<feature type="compositionally biased region" description="Polar residues" evidence="1">
    <location>
        <begin position="396"/>
        <end position="416"/>
    </location>
</feature>
<name>A0A6G1JG06_9PLEO</name>
<proteinExistence type="predicted"/>
<dbReference type="OrthoDB" id="3675887at2759"/>
<keyword evidence="3" id="KW-1185">Reference proteome</keyword>
<feature type="compositionally biased region" description="Polar residues" evidence="1">
    <location>
        <begin position="43"/>
        <end position="55"/>
    </location>
</feature>
<feature type="compositionally biased region" description="Basic and acidic residues" evidence="1">
    <location>
        <begin position="437"/>
        <end position="454"/>
    </location>
</feature>
<dbReference type="EMBL" id="MU005572">
    <property type="protein sequence ID" value="KAF2689504.1"/>
    <property type="molecule type" value="Genomic_DNA"/>
</dbReference>
<organism evidence="2 3">
    <name type="scientific">Lentithecium fluviatile CBS 122367</name>
    <dbReference type="NCBI Taxonomy" id="1168545"/>
    <lineage>
        <taxon>Eukaryota</taxon>
        <taxon>Fungi</taxon>
        <taxon>Dikarya</taxon>
        <taxon>Ascomycota</taxon>
        <taxon>Pezizomycotina</taxon>
        <taxon>Dothideomycetes</taxon>
        <taxon>Pleosporomycetidae</taxon>
        <taxon>Pleosporales</taxon>
        <taxon>Massarineae</taxon>
        <taxon>Lentitheciaceae</taxon>
        <taxon>Lentithecium</taxon>
    </lineage>
</organism>
<feature type="region of interest" description="Disordered" evidence="1">
    <location>
        <begin position="110"/>
        <end position="152"/>
    </location>
</feature>
<reference evidence="2" key="1">
    <citation type="journal article" date="2020" name="Stud. Mycol.">
        <title>101 Dothideomycetes genomes: a test case for predicting lifestyles and emergence of pathogens.</title>
        <authorList>
            <person name="Haridas S."/>
            <person name="Albert R."/>
            <person name="Binder M."/>
            <person name="Bloem J."/>
            <person name="Labutti K."/>
            <person name="Salamov A."/>
            <person name="Andreopoulos B."/>
            <person name="Baker S."/>
            <person name="Barry K."/>
            <person name="Bills G."/>
            <person name="Bluhm B."/>
            <person name="Cannon C."/>
            <person name="Castanera R."/>
            <person name="Culley D."/>
            <person name="Daum C."/>
            <person name="Ezra D."/>
            <person name="Gonzalez J."/>
            <person name="Henrissat B."/>
            <person name="Kuo A."/>
            <person name="Liang C."/>
            <person name="Lipzen A."/>
            <person name="Lutzoni F."/>
            <person name="Magnuson J."/>
            <person name="Mondo S."/>
            <person name="Nolan M."/>
            <person name="Ohm R."/>
            <person name="Pangilinan J."/>
            <person name="Park H.-J."/>
            <person name="Ramirez L."/>
            <person name="Alfaro M."/>
            <person name="Sun H."/>
            <person name="Tritt A."/>
            <person name="Yoshinaga Y."/>
            <person name="Zwiers L.-H."/>
            <person name="Turgeon B."/>
            <person name="Goodwin S."/>
            <person name="Spatafora J."/>
            <person name="Crous P."/>
            <person name="Grigoriev I."/>
        </authorList>
    </citation>
    <scope>NUCLEOTIDE SEQUENCE</scope>
    <source>
        <strain evidence="2">CBS 122367</strain>
    </source>
</reference>
<sequence>MKMLGHPGFSALEYAGSMRHDRTKCGTKGEKSTRRRLAKDAASPTTSVHQENGEQVPSIEMPKLEPPFQPFEELTMNQRRRGTFMNHTPRDFEIRSSRMAEAPQTFYEDSGHAHASYHRNSNGTTDSSGRPDAHNRNQQICSNMGSPASRRDSWDRYEVLPIPSSPFESAESTLLANELTAQVEAAPSLPDRNPERLNSPTGPCRAHPDSTYSDFNSAAKGKYSPYDRPNASPQILRRLEETRGALEYGLAISTNGKAPPIPTHQELTADRDLRDLNYFLRNTGPSLHREKGRKVFGFRKGRNKKSLAAKFGSVEGSPARDVQWNEATVPACAREMTTSGGAKHLQIMIPTNNVPLNRAFTLPVTDSEGISKRVSFTFTEEVLSPLGSSDVEKAISGTNGNGDDTAASSPTSTRTVLRSPKRPPISPKAVPVLDHPLMTREEQTRQRKLRDLQKSRRKLSSPIAKDIVSGAPPTPVASPAPMSVSPTDSIQGRENEVARLERLARELAEELAGELGLSVGDGALSPEEVLEAARAMKGRNATV</sequence>
<feature type="region of interest" description="Disordered" evidence="1">
    <location>
        <begin position="389"/>
        <end position="493"/>
    </location>
</feature>
<evidence type="ECO:0000313" key="3">
    <source>
        <dbReference type="Proteomes" id="UP000799291"/>
    </source>
</evidence>
<dbReference type="AlphaFoldDB" id="A0A6G1JG06"/>
<protein>
    <submittedName>
        <fullName evidence="2">Uncharacterized protein</fullName>
    </submittedName>
</protein>
<evidence type="ECO:0000313" key="2">
    <source>
        <dbReference type="EMBL" id="KAF2689504.1"/>
    </source>
</evidence>
<feature type="compositionally biased region" description="Basic and acidic residues" evidence="1">
    <location>
        <begin position="18"/>
        <end position="32"/>
    </location>
</feature>